<dbReference type="InterPro" id="IPR045004">
    <property type="entry name" value="ECH_dom"/>
</dbReference>
<reference evidence="8 9" key="1">
    <citation type="journal article" date="2018" name="MBio">
        <title>Comparative Genomics Reveals the Core Gene Toolbox for the Fungus-Insect Symbiosis.</title>
        <authorList>
            <person name="Wang Y."/>
            <person name="Stata M."/>
            <person name="Wang W."/>
            <person name="Stajich J.E."/>
            <person name="White M.M."/>
            <person name="Moncalvo J.M."/>
        </authorList>
    </citation>
    <scope>NUCLEOTIDE SEQUENCE [LARGE SCALE GENOMIC DNA]</scope>
    <source>
        <strain evidence="8 9">AUS-77-4</strain>
    </source>
</reference>
<evidence type="ECO:0000256" key="4">
    <source>
        <dbReference type="ARBA" id="ARBA00022801"/>
    </source>
</evidence>
<organism evidence="8 9">
    <name type="scientific">Furculomyces boomerangus</name>
    <dbReference type="NCBI Taxonomy" id="61424"/>
    <lineage>
        <taxon>Eukaryota</taxon>
        <taxon>Fungi</taxon>
        <taxon>Fungi incertae sedis</taxon>
        <taxon>Zoopagomycota</taxon>
        <taxon>Kickxellomycotina</taxon>
        <taxon>Harpellomycetes</taxon>
        <taxon>Harpellales</taxon>
        <taxon>Harpellaceae</taxon>
        <taxon>Furculomyces</taxon>
    </lineage>
</organism>
<dbReference type="PANTHER" id="PTHR43176">
    <property type="entry name" value="3-HYDROXYISOBUTYRYL-COA HYDROLASE-RELATED"/>
    <property type="match status" value="1"/>
</dbReference>
<dbReference type="Gene3D" id="3.90.226.10">
    <property type="entry name" value="2-enoyl-CoA Hydratase, Chain A, domain 1"/>
    <property type="match status" value="1"/>
</dbReference>
<dbReference type="FunFam" id="3.90.226.10:FF:000026">
    <property type="entry name" value="3-hydroxyisobutyryl-CoA hydrolase, mitochondrial"/>
    <property type="match status" value="1"/>
</dbReference>
<dbReference type="OrthoDB" id="1737613at2759"/>
<dbReference type="Pfam" id="PF16113">
    <property type="entry name" value="ECH_2"/>
    <property type="match status" value="1"/>
</dbReference>
<dbReference type="InterPro" id="IPR032259">
    <property type="entry name" value="HIBYL-CoA-H"/>
</dbReference>
<dbReference type="SUPFAM" id="SSF52096">
    <property type="entry name" value="ClpP/crotonase"/>
    <property type="match status" value="1"/>
</dbReference>
<dbReference type="InterPro" id="IPR029045">
    <property type="entry name" value="ClpP/crotonase-like_dom_sf"/>
</dbReference>
<accession>A0A2T9XYJ2</accession>
<dbReference type="AlphaFoldDB" id="A0A2T9XYJ2"/>
<comment type="caution">
    <text evidence="8">The sequence shown here is derived from an EMBL/GenBank/DDBJ whole genome shotgun (WGS) entry which is preliminary data.</text>
</comment>
<feature type="domain" description="Enoyl-CoA hydratase/isomerase" evidence="7">
    <location>
        <begin position="18"/>
        <end position="343"/>
    </location>
</feature>
<evidence type="ECO:0000256" key="2">
    <source>
        <dbReference type="ARBA" id="ARBA00004173"/>
    </source>
</evidence>
<evidence type="ECO:0000256" key="5">
    <source>
        <dbReference type="ARBA" id="ARBA00023128"/>
    </source>
</evidence>
<evidence type="ECO:0000256" key="6">
    <source>
        <dbReference type="ARBA" id="ARBA00031181"/>
    </source>
</evidence>
<evidence type="ECO:0000259" key="7">
    <source>
        <dbReference type="Pfam" id="PF16113"/>
    </source>
</evidence>
<keyword evidence="4" id="KW-0378">Hydrolase</keyword>
<evidence type="ECO:0000313" key="9">
    <source>
        <dbReference type="Proteomes" id="UP000245699"/>
    </source>
</evidence>
<gene>
    <name evidence="8" type="ORF">BB559_007198</name>
</gene>
<comment type="subcellular location">
    <subcellularLocation>
        <location evidence="2">Mitochondrion</location>
    </subcellularLocation>
</comment>
<keyword evidence="9" id="KW-1185">Reference proteome</keyword>
<dbReference type="PANTHER" id="PTHR43176:SF3">
    <property type="entry name" value="3-HYDROXYISOBUTYRYL-COA HYDROLASE, MITOCHONDRIAL"/>
    <property type="match status" value="1"/>
</dbReference>
<dbReference type="GO" id="GO:0003860">
    <property type="term" value="F:3-hydroxyisobutyryl-CoA hydrolase activity"/>
    <property type="evidence" value="ECO:0007669"/>
    <property type="project" value="UniProtKB-EC"/>
</dbReference>
<proteinExistence type="predicted"/>
<dbReference type="EC" id="3.1.2.4" evidence="3"/>
<evidence type="ECO:0000256" key="1">
    <source>
        <dbReference type="ARBA" id="ARBA00001709"/>
    </source>
</evidence>
<dbReference type="GO" id="GO:0005739">
    <property type="term" value="C:mitochondrion"/>
    <property type="evidence" value="ECO:0007669"/>
    <property type="project" value="UniProtKB-SubCell"/>
</dbReference>
<evidence type="ECO:0000313" key="8">
    <source>
        <dbReference type="EMBL" id="PVU85147.1"/>
    </source>
</evidence>
<dbReference type="STRING" id="61424.A0A2T9XYJ2"/>
<protein>
    <recommendedName>
        <fullName evidence="3">3-hydroxyisobutyryl-CoA hydrolase</fullName>
        <ecNumber evidence="3">3.1.2.4</ecNumber>
    </recommendedName>
    <alternativeName>
        <fullName evidence="6">3-hydroxyisobutyryl-coenzyme A hydrolase</fullName>
    </alternativeName>
</protein>
<dbReference type="NCBIfam" id="NF004127">
    <property type="entry name" value="PRK05617.1"/>
    <property type="match status" value="1"/>
</dbReference>
<keyword evidence="5" id="KW-0496">Mitochondrion</keyword>
<dbReference type="CDD" id="cd06558">
    <property type="entry name" value="crotonase-like"/>
    <property type="match status" value="1"/>
</dbReference>
<dbReference type="EMBL" id="MBFT01001142">
    <property type="protein sequence ID" value="PVU85147.1"/>
    <property type="molecule type" value="Genomic_DNA"/>
</dbReference>
<dbReference type="Proteomes" id="UP000245699">
    <property type="component" value="Unassembled WGS sequence"/>
</dbReference>
<name>A0A2T9XYJ2_9FUNG</name>
<evidence type="ECO:0000256" key="3">
    <source>
        <dbReference type="ARBA" id="ARBA00011915"/>
    </source>
</evidence>
<dbReference type="GO" id="GO:0006574">
    <property type="term" value="P:L-valine catabolic process"/>
    <property type="evidence" value="ECO:0007669"/>
    <property type="project" value="TreeGrafter"/>
</dbReference>
<sequence>MTKSYNSEVLTSEIFNTKYLILNRPKALNSLTGPMLAVMGKKLQEWDNSKDCNNIIVKSSTKKSFCAGGDVVQTVKGQEHGTLGSILFFVREYEINHIFATTKKPVVAIIEGITMGGGVGASMHFPFRVATENTLLAMPETQIGLFPDVGASFFLSRIGSELGAYLGLTGTRLKGADVLYSGFATHLVNSKDISSLEIKLQQAKTSSYEETNAILEQFSQKTDDYKNNYPYSLSKYLDAINRCFCYNTVGEILHALEREQEEKVWAKDTLKTLNSMSPSSLAVTLELIRRGKSMSIKQCLDMEGQVASKIITTNDYIQGVTELLITKTKNPKFDPPTVDKLDLGFIKKKYFEDYDERFRLEFKNSIDYHEYPHGEYTLPSETSIVEHVSKLGQTLSNEQIVERFDKMYNGKIGIKEKVWNVLQRTRKHHQKNLLSKL</sequence>
<comment type="catalytic activity">
    <reaction evidence="1">
        <text>3-hydroxy-2-methylpropanoyl-CoA + H2O = 3-hydroxy-2-methylpropanoate + CoA + H(+)</text>
        <dbReference type="Rhea" id="RHEA:20888"/>
        <dbReference type="ChEBI" id="CHEBI:11805"/>
        <dbReference type="ChEBI" id="CHEBI:15377"/>
        <dbReference type="ChEBI" id="CHEBI:15378"/>
        <dbReference type="ChEBI" id="CHEBI:57287"/>
        <dbReference type="ChEBI" id="CHEBI:57340"/>
        <dbReference type="EC" id="3.1.2.4"/>
    </reaction>
</comment>